<dbReference type="Gene3D" id="3.90.1640.10">
    <property type="entry name" value="inorganic pyrophosphatase (n-terminal core)"/>
    <property type="match status" value="1"/>
</dbReference>
<evidence type="ECO:0000313" key="4">
    <source>
        <dbReference type="Proteomes" id="UP000824142"/>
    </source>
</evidence>
<dbReference type="InterPro" id="IPR001667">
    <property type="entry name" value="DDH_dom"/>
</dbReference>
<dbReference type="SUPFAM" id="SSF64182">
    <property type="entry name" value="DHH phosphoesterases"/>
    <property type="match status" value="1"/>
</dbReference>
<organism evidence="3 4">
    <name type="scientific">Candidatus Enterousia avicola</name>
    <dbReference type="NCBI Taxonomy" id="2840787"/>
    <lineage>
        <taxon>Bacteria</taxon>
        <taxon>Pseudomonadati</taxon>
        <taxon>Pseudomonadota</taxon>
        <taxon>Alphaproteobacteria</taxon>
        <taxon>Candidatus Enterousia</taxon>
    </lineage>
</organism>
<dbReference type="Pfam" id="PF02272">
    <property type="entry name" value="DHHA1"/>
    <property type="match status" value="1"/>
</dbReference>
<dbReference type="EMBL" id="DVNO01000023">
    <property type="protein sequence ID" value="HIU65553.1"/>
    <property type="molecule type" value="Genomic_DNA"/>
</dbReference>
<dbReference type="Proteomes" id="UP000824142">
    <property type="component" value="Unassembled WGS sequence"/>
</dbReference>
<accession>A0A9D1MSI7</accession>
<protein>
    <submittedName>
        <fullName evidence="3">DHH family phosphoesterase</fullName>
    </submittedName>
</protein>
<sequence length="319" mass="35200">MKEENLRILIDKIETAKSIAVAGHKNPDGDSLCSVLALAHMIKINFNKNVVCLYDGNIPDMLDNVPLRDEIQYHANIDPANKFDLFFILDYGTKNHIGGVLPFFSEAAFTVEIDHHKVDETIADLSFNDDKAASVGAIIFNMANTLKWERDKQINDLLALSILTDTGFFKYARTGKVFRYMASLVDDGVDIEALSNLLNNKPRKTVITEASVASRAEFLFNGRLALATIDSKEYKNIDGRGETVLSLLGQIKGVEYIALLKKQKDNQTGLSLRGKAKPVDGIAAALGGGGHSYAAGAVVQDSLENVREKLLELFRREIR</sequence>
<reference evidence="3" key="1">
    <citation type="submission" date="2020-10" db="EMBL/GenBank/DDBJ databases">
        <authorList>
            <person name="Gilroy R."/>
        </authorList>
    </citation>
    <scope>NUCLEOTIDE SEQUENCE</scope>
    <source>
        <strain evidence="3">CHK136-897</strain>
    </source>
</reference>
<evidence type="ECO:0000259" key="1">
    <source>
        <dbReference type="Pfam" id="PF01368"/>
    </source>
</evidence>
<dbReference type="InterPro" id="IPR003156">
    <property type="entry name" value="DHHA1_dom"/>
</dbReference>
<dbReference type="InterPro" id="IPR038763">
    <property type="entry name" value="DHH_sf"/>
</dbReference>
<evidence type="ECO:0000259" key="2">
    <source>
        <dbReference type="Pfam" id="PF02272"/>
    </source>
</evidence>
<feature type="domain" description="DDH" evidence="1">
    <location>
        <begin position="19"/>
        <end position="162"/>
    </location>
</feature>
<dbReference type="PANTHER" id="PTHR47618">
    <property type="entry name" value="BIFUNCTIONAL OLIGORIBONUCLEASE AND PAP PHOSPHATASE NRNA"/>
    <property type="match status" value="1"/>
</dbReference>
<dbReference type="InterPro" id="IPR051319">
    <property type="entry name" value="Oligoribo/pAp-PDE_c-di-AMP_PDE"/>
</dbReference>
<dbReference type="PANTHER" id="PTHR47618:SF1">
    <property type="entry name" value="BIFUNCTIONAL OLIGORIBONUCLEASE AND PAP PHOSPHATASE NRNA"/>
    <property type="match status" value="1"/>
</dbReference>
<dbReference type="Pfam" id="PF01368">
    <property type="entry name" value="DHH"/>
    <property type="match status" value="1"/>
</dbReference>
<gene>
    <name evidence="3" type="ORF">IAC63_02850</name>
</gene>
<name>A0A9D1MSI7_9PROT</name>
<reference evidence="3" key="2">
    <citation type="journal article" date="2021" name="PeerJ">
        <title>Extensive microbial diversity within the chicken gut microbiome revealed by metagenomics and culture.</title>
        <authorList>
            <person name="Gilroy R."/>
            <person name="Ravi A."/>
            <person name="Getino M."/>
            <person name="Pursley I."/>
            <person name="Horton D.L."/>
            <person name="Alikhan N.F."/>
            <person name="Baker D."/>
            <person name="Gharbi K."/>
            <person name="Hall N."/>
            <person name="Watson M."/>
            <person name="Adriaenssens E.M."/>
            <person name="Foster-Nyarko E."/>
            <person name="Jarju S."/>
            <person name="Secka A."/>
            <person name="Antonio M."/>
            <person name="Oren A."/>
            <person name="Chaudhuri R.R."/>
            <person name="La Ragione R."/>
            <person name="Hildebrand F."/>
            <person name="Pallen M.J."/>
        </authorList>
    </citation>
    <scope>NUCLEOTIDE SEQUENCE</scope>
    <source>
        <strain evidence="3">CHK136-897</strain>
    </source>
</reference>
<dbReference type="GO" id="GO:0003676">
    <property type="term" value="F:nucleic acid binding"/>
    <property type="evidence" value="ECO:0007669"/>
    <property type="project" value="InterPro"/>
</dbReference>
<proteinExistence type="predicted"/>
<dbReference type="AlphaFoldDB" id="A0A9D1MSI7"/>
<comment type="caution">
    <text evidence="3">The sequence shown here is derived from an EMBL/GenBank/DDBJ whole genome shotgun (WGS) entry which is preliminary data.</text>
</comment>
<feature type="domain" description="DHHA1" evidence="2">
    <location>
        <begin position="243"/>
        <end position="318"/>
    </location>
</feature>
<dbReference type="Gene3D" id="3.10.310.30">
    <property type="match status" value="1"/>
</dbReference>
<evidence type="ECO:0000313" key="3">
    <source>
        <dbReference type="EMBL" id="HIU65553.1"/>
    </source>
</evidence>